<dbReference type="PANTHER" id="PTHR33571">
    <property type="entry name" value="SSL8005 PROTEIN"/>
    <property type="match status" value="1"/>
</dbReference>
<keyword evidence="2" id="KW-1277">Toxin-antitoxin system</keyword>
<dbReference type="GO" id="GO:0016779">
    <property type="term" value="F:nucleotidyltransferase activity"/>
    <property type="evidence" value="ECO:0007669"/>
    <property type="project" value="UniProtKB-KW"/>
</dbReference>
<comment type="cofactor">
    <cofactor evidence="1">
        <name>Mg(2+)</name>
        <dbReference type="ChEBI" id="CHEBI:18420"/>
    </cofactor>
</comment>
<dbReference type="RefSeq" id="WP_111163322.1">
    <property type="nucleotide sequence ID" value="NZ_PCDP01000061.1"/>
</dbReference>
<evidence type="ECO:0000256" key="7">
    <source>
        <dbReference type="ARBA" id="ARBA00022840"/>
    </source>
</evidence>
<evidence type="ECO:0000259" key="10">
    <source>
        <dbReference type="Pfam" id="PF01909"/>
    </source>
</evidence>
<keyword evidence="3" id="KW-0808">Transferase</keyword>
<keyword evidence="8" id="KW-0460">Magnesium</keyword>
<sequence>MEKNIVLEMLRRHRSELEAEGAVHLAIFGSVAREDNDAESDLDVVVKLEESVRLSGFGYFGALARLKEKLESIVGKSVDIVSEPIQSDRLRREIERDRAVAF</sequence>
<dbReference type="AlphaFoldDB" id="A0A2W4C6N4"/>
<comment type="caution">
    <text evidence="11">The sequence shown here is derived from an EMBL/GenBank/DDBJ whole genome shotgun (WGS) entry which is preliminary data.</text>
</comment>
<evidence type="ECO:0000256" key="1">
    <source>
        <dbReference type="ARBA" id="ARBA00001946"/>
    </source>
</evidence>
<evidence type="ECO:0000313" key="11">
    <source>
        <dbReference type="EMBL" id="PZM09172.1"/>
    </source>
</evidence>
<evidence type="ECO:0000256" key="3">
    <source>
        <dbReference type="ARBA" id="ARBA00022679"/>
    </source>
</evidence>
<reference evidence="11 12" key="1">
    <citation type="journal article" date="2018" name="Sci. Rep.">
        <title>Rhizobium tumorigenes sp. nov., a novel plant tumorigenic bacterium isolated from cane gall tumors on thornless blackberry.</title>
        <authorList>
            <person name="Kuzmanovi N."/>
            <person name="Smalla K."/>
            <person name="Gronow S."/>
            <person name="PuBawska J."/>
        </authorList>
    </citation>
    <scope>NUCLEOTIDE SEQUENCE [LARGE SCALE GENOMIC DNA]</scope>
    <source>
        <strain evidence="11 12">CCBAU 85046</strain>
    </source>
</reference>
<name>A0A2W4C6N4_9HYPH</name>
<dbReference type="GO" id="GO:0005524">
    <property type="term" value="F:ATP binding"/>
    <property type="evidence" value="ECO:0007669"/>
    <property type="project" value="UniProtKB-KW"/>
</dbReference>
<dbReference type="OrthoDB" id="559450at2"/>
<dbReference type="InterPro" id="IPR002934">
    <property type="entry name" value="Polymerase_NTP_transf_dom"/>
</dbReference>
<dbReference type="Gene3D" id="3.30.460.10">
    <property type="entry name" value="Beta Polymerase, domain 2"/>
    <property type="match status" value="1"/>
</dbReference>
<dbReference type="Pfam" id="PF01909">
    <property type="entry name" value="NTP_transf_2"/>
    <property type="match status" value="1"/>
</dbReference>
<evidence type="ECO:0000256" key="8">
    <source>
        <dbReference type="ARBA" id="ARBA00022842"/>
    </source>
</evidence>
<evidence type="ECO:0000256" key="2">
    <source>
        <dbReference type="ARBA" id="ARBA00022649"/>
    </source>
</evidence>
<keyword evidence="4" id="KW-0548">Nucleotidyltransferase</keyword>
<keyword evidence="12" id="KW-1185">Reference proteome</keyword>
<keyword evidence="6" id="KW-0547">Nucleotide-binding</keyword>
<dbReference type="Proteomes" id="UP000248925">
    <property type="component" value="Unassembled WGS sequence"/>
</dbReference>
<dbReference type="EMBL" id="PCDP01000061">
    <property type="protein sequence ID" value="PZM09172.1"/>
    <property type="molecule type" value="Genomic_DNA"/>
</dbReference>
<comment type="similarity">
    <text evidence="9">Belongs to the MntA antitoxin family.</text>
</comment>
<dbReference type="PANTHER" id="PTHR33571:SF14">
    <property type="entry name" value="PROTEIN ADENYLYLTRANSFERASE MJ0435-RELATED"/>
    <property type="match status" value="1"/>
</dbReference>
<feature type="domain" description="Polymerase nucleotidyl transferase" evidence="10">
    <location>
        <begin position="11"/>
        <end position="96"/>
    </location>
</feature>
<evidence type="ECO:0000256" key="5">
    <source>
        <dbReference type="ARBA" id="ARBA00022723"/>
    </source>
</evidence>
<keyword evidence="5" id="KW-0479">Metal-binding</keyword>
<evidence type="ECO:0000256" key="6">
    <source>
        <dbReference type="ARBA" id="ARBA00022741"/>
    </source>
</evidence>
<protein>
    <recommendedName>
        <fullName evidence="10">Polymerase nucleotidyl transferase domain-containing protein</fullName>
    </recommendedName>
</protein>
<dbReference type="SUPFAM" id="SSF81301">
    <property type="entry name" value="Nucleotidyltransferase"/>
    <property type="match status" value="1"/>
</dbReference>
<accession>A0A2W4C6N4</accession>
<evidence type="ECO:0000256" key="4">
    <source>
        <dbReference type="ARBA" id="ARBA00022695"/>
    </source>
</evidence>
<keyword evidence="7" id="KW-0067">ATP-binding</keyword>
<dbReference type="InterPro" id="IPR043519">
    <property type="entry name" value="NT_sf"/>
</dbReference>
<proteinExistence type="inferred from homology"/>
<gene>
    <name evidence="11" type="ORF">CPY51_27005</name>
</gene>
<dbReference type="CDD" id="cd05403">
    <property type="entry name" value="NT_KNTase_like"/>
    <property type="match status" value="1"/>
</dbReference>
<evidence type="ECO:0000256" key="9">
    <source>
        <dbReference type="ARBA" id="ARBA00038276"/>
    </source>
</evidence>
<organism evidence="11 12">
    <name type="scientific">Rhizobium tubonense</name>
    <dbReference type="NCBI Taxonomy" id="484088"/>
    <lineage>
        <taxon>Bacteria</taxon>
        <taxon>Pseudomonadati</taxon>
        <taxon>Pseudomonadota</taxon>
        <taxon>Alphaproteobacteria</taxon>
        <taxon>Hyphomicrobiales</taxon>
        <taxon>Rhizobiaceae</taxon>
        <taxon>Rhizobium/Agrobacterium group</taxon>
        <taxon>Rhizobium</taxon>
    </lineage>
</organism>
<dbReference type="InterPro" id="IPR052038">
    <property type="entry name" value="Type-VII_TA_antitoxin"/>
</dbReference>
<dbReference type="GO" id="GO:0046872">
    <property type="term" value="F:metal ion binding"/>
    <property type="evidence" value="ECO:0007669"/>
    <property type="project" value="UniProtKB-KW"/>
</dbReference>
<evidence type="ECO:0000313" key="12">
    <source>
        <dbReference type="Proteomes" id="UP000248925"/>
    </source>
</evidence>